<evidence type="ECO:0000256" key="3">
    <source>
        <dbReference type="ARBA" id="ARBA00022741"/>
    </source>
</evidence>
<dbReference type="PROSITE" id="PS50011">
    <property type="entry name" value="PROTEIN_KINASE_DOM"/>
    <property type="match status" value="1"/>
</dbReference>
<evidence type="ECO:0000313" key="8">
    <source>
        <dbReference type="Proteomes" id="UP000237631"/>
    </source>
</evidence>
<keyword evidence="3" id="KW-0547">Nucleotide-binding</keyword>
<keyword evidence="8" id="KW-1185">Reference proteome</keyword>
<dbReference type="InterPro" id="IPR011009">
    <property type="entry name" value="Kinase-like_dom_sf"/>
</dbReference>
<keyword evidence="1" id="KW-0723">Serine/threonine-protein kinase</keyword>
<dbReference type="InterPro" id="IPR000719">
    <property type="entry name" value="Prot_kinase_dom"/>
</dbReference>
<dbReference type="Pfam" id="PF00069">
    <property type="entry name" value="Pkinase"/>
    <property type="match status" value="1"/>
</dbReference>
<dbReference type="PANTHER" id="PTHR45646">
    <property type="entry name" value="SERINE/THREONINE-PROTEIN KINASE DOA-RELATED"/>
    <property type="match status" value="1"/>
</dbReference>
<gene>
    <name evidence="7" type="ORF">CBER1_11826</name>
</gene>
<protein>
    <recommendedName>
        <fullName evidence="6">Protein kinase domain-containing protein</fullName>
    </recommendedName>
</protein>
<evidence type="ECO:0000313" key="7">
    <source>
        <dbReference type="EMBL" id="PPJ52894.1"/>
    </source>
</evidence>
<dbReference type="GO" id="GO:0004674">
    <property type="term" value="F:protein serine/threonine kinase activity"/>
    <property type="evidence" value="ECO:0007669"/>
    <property type="project" value="UniProtKB-KW"/>
</dbReference>
<evidence type="ECO:0000256" key="1">
    <source>
        <dbReference type="ARBA" id="ARBA00022527"/>
    </source>
</evidence>
<dbReference type="GO" id="GO:0005524">
    <property type="term" value="F:ATP binding"/>
    <property type="evidence" value="ECO:0007669"/>
    <property type="project" value="UniProtKB-KW"/>
</dbReference>
<sequence>MDIKLDNIQITLPDDEEDILKAFVASEKESPSFAKMGPDGLPLYRSREMRQDELTYPILCDLGSAKVGSPPHTGTVQALPYRAPEVLLGSSWDSKIDIWSIGVLVWELALGERLFGQSNEVETVKLMLQYLGPPPANLLLRCAAKDKHFDELGTDFVPLDIFSAKHYREFQTWGA</sequence>
<evidence type="ECO:0000256" key="4">
    <source>
        <dbReference type="ARBA" id="ARBA00022777"/>
    </source>
</evidence>
<reference evidence="8" key="1">
    <citation type="journal article" date="2017" name="bioRxiv">
        <title>Conservation of a gene cluster reveals novel cercosporin biosynthetic mechanisms and extends production to the genus Colletotrichum.</title>
        <authorList>
            <person name="de Jonge R."/>
            <person name="Ebert M.K."/>
            <person name="Huitt-Roehl C.R."/>
            <person name="Pal P."/>
            <person name="Suttle J.C."/>
            <person name="Spanner R.E."/>
            <person name="Neubauer J.D."/>
            <person name="Jurick W.M.II."/>
            <person name="Stott K.A."/>
            <person name="Secor G.A."/>
            <person name="Thomma B.P.H.J."/>
            <person name="Van de Peer Y."/>
            <person name="Townsend C.A."/>
            <person name="Bolton M.D."/>
        </authorList>
    </citation>
    <scope>NUCLEOTIDE SEQUENCE [LARGE SCALE GENOMIC DNA]</scope>
    <source>
        <strain evidence="8">CBS538.71</strain>
    </source>
</reference>
<organism evidence="7 8">
    <name type="scientific">Cercospora berteroae</name>
    <dbReference type="NCBI Taxonomy" id="357750"/>
    <lineage>
        <taxon>Eukaryota</taxon>
        <taxon>Fungi</taxon>
        <taxon>Dikarya</taxon>
        <taxon>Ascomycota</taxon>
        <taxon>Pezizomycotina</taxon>
        <taxon>Dothideomycetes</taxon>
        <taxon>Dothideomycetidae</taxon>
        <taxon>Mycosphaerellales</taxon>
        <taxon>Mycosphaerellaceae</taxon>
        <taxon>Cercospora</taxon>
    </lineage>
</organism>
<comment type="caution">
    <text evidence="7">The sequence shown here is derived from an EMBL/GenBank/DDBJ whole genome shotgun (WGS) entry which is preliminary data.</text>
</comment>
<keyword evidence="4" id="KW-0418">Kinase</keyword>
<dbReference type="Gene3D" id="1.10.510.10">
    <property type="entry name" value="Transferase(Phosphotransferase) domain 1"/>
    <property type="match status" value="1"/>
</dbReference>
<accession>A0A2S6BZI6</accession>
<evidence type="ECO:0000256" key="5">
    <source>
        <dbReference type="ARBA" id="ARBA00022840"/>
    </source>
</evidence>
<dbReference type="OrthoDB" id="5979581at2759"/>
<feature type="domain" description="Protein kinase" evidence="6">
    <location>
        <begin position="1"/>
        <end position="175"/>
    </location>
</feature>
<evidence type="ECO:0000259" key="6">
    <source>
        <dbReference type="PROSITE" id="PS50011"/>
    </source>
</evidence>
<dbReference type="Proteomes" id="UP000237631">
    <property type="component" value="Unassembled WGS sequence"/>
</dbReference>
<dbReference type="SUPFAM" id="SSF56112">
    <property type="entry name" value="Protein kinase-like (PK-like)"/>
    <property type="match status" value="1"/>
</dbReference>
<evidence type="ECO:0000256" key="2">
    <source>
        <dbReference type="ARBA" id="ARBA00022679"/>
    </source>
</evidence>
<dbReference type="InterPro" id="IPR051175">
    <property type="entry name" value="CLK_kinases"/>
</dbReference>
<dbReference type="STRING" id="357750.A0A2S6BZI6"/>
<proteinExistence type="predicted"/>
<keyword evidence="2" id="KW-0808">Transferase</keyword>
<dbReference type="EMBL" id="PNEN01001644">
    <property type="protein sequence ID" value="PPJ52894.1"/>
    <property type="molecule type" value="Genomic_DNA"/>
</dbReference>
<name>A0A2S6BZI6_9PEZI</name>
<dbReference type="AlphaFoldDB" id="A0A2S6BZI6"/>
<dbReference type="SMART" id="SM00220">
    <property type="entry name" value="S_TKc"/>
    <property type="match status" value="1"/>
</dbReference>
<keyword evidence="5" id="KW-0067">ATP-binding</keyword>